<name>A0ABM1TPA3_LIMPO</name>
<evidence type="ECO:0000256" key="1">
    <source>
        <dbReference type="SAM" id="SignalP"/>
    </source>
</evidence>
<keyword evidence="2" id="KW-1185">Reference proteome</keyword>
<evidence type="ECO:0000313" key="2">
    <source>
        <dbReference type="Proteomes" id="UP000694941"/>
    </source>
</evidence>
<feature type="signal peptide" evidence="1">
    <location>
        <begin position="1"/>
        <end position="24"/>
    </location>
</feature>
<dbReference type="GeneID" id="111089460"/>
<evidence type="ECO:0000313" key="3">
    <source>
        <dbReference type="RefSeq" id="XP_022257709.1"/>
    </source>
</evidence>
<keyword evidence="1" id="KW-0732">Signal</keyword>
<accession>A0ABM1TPA3</accession>
<sequence>MKQSTMKLVLCFFILFVLVVISHAQYLQHCNRCGSLNLQQRRVCCNYGFTQCCRIRVPPDQTFPGSGAPGQGGYPGSSGGLAQPGIPNYYATGSAGFYPGGTGGSVGVYPGGVYPGGAYPQPLPNVPLGGDVILRKKPAA</sequence>
<proteinExistence type="predicted"/>
<gene>
    <name evidence="3" type="primary">LOC111089460</name>
</gene>
<dbReference type="Proteomes" id="UP000694941">
    <property type="component" value="Unplaced"/>
</dbReference>
<protein>
    <submittedName>
        <fullName evidence="3">Uncharacterized protein LOC111089460</fullName>
    </submittedName>
</protein>
<reference evidence="3" key="1">
    <citation type="submission" date="2025-08" db="UniProtKB">
        <authorList>
            <consortium name="RefSeq"/>
        </authorList>
    </citation>
    <scope>IDENTIFICATION</scope>
    <source>
        <tissue evidence="3">Muscle</tissue>
    </source>
</reference>
<organism evidence="2 3">
    <name type="scientific">Limulus polyphemus</name>
    <name type="common">Atlantic horseshoe crab</name>
    <dbReference type="NCBI Taxonomy" id="6850"/>
    <lineage>
        <taxon>Eukaryota</taxon>
        <taxon>Metazoa</taxon>
        <taxon>Ecdysozoa</taxon>
        <taxon>Arthropoda</taxon>
        <taxon>Chelicerata</taxon>
        <taxon>Merostomata</taxon>
        <taxon>Xiphosura</taxon>
        <taxon>Limulidae</taxon>
        <taxon>Limulus</taxon>
    </lineage>
</organism>
<feature type="chain" id="PRO_5046332321" evidence="1">
    <location>
        <begin position="25"/>
        <end position="140"/>
    </location>
</feature>
<dbReference type="RefSeq" id="XP_022257709.1">
    <property type="nucleotide sequence ID" value="XM_022402001.1"/>
</dbReference>